<sequence length="141" mass="16013">MTFKPFAPRPTAFDGVLTHAPYRLKLWRIHLPDQPFEATRFEPGLTMALDALPRALRPGDPGLGFLIRHQGDGADYVVLGRWARENELPILVWRDLDDGWRPAGPDEFVCVWDLDVVWRERNAYVAAMLSGRSDPEAYLAA</sequence>
<protein>
    <submittedName>
        <fullName evidence="1">Uncharacterized protein</fullName>
    </submittedName>
</protein>
<evidence type="ECO:0000313" key="2">
    <source>
        <dbReference type="Proteomes" id="UP001169063"/>
    </source>
</evidence>
<accession>A0ABT8SIR3</accession>
<dbReference type="Proteomes" id="UP001169063">
    <property type="component" value="Unassembled WGS sequence"/>
</dbReference>
<proteinExistence type="predicted"/>
<organism evidence="1 2">
    <name type="scientific">Peiella sedimenti</name>
    <dbReference type="NCBI Taxonomy" id="3061083"/>
    <lineage>
        <taxon>Bacteria</taxon>
        <taxon>Pseudomonadati</taxon>
        <taxon>Pseudomonadota</taxon>
        <taxon>Alphaproteobacteria</taxon>
        <taxon>Caulobacterales</taxon>
        <taxon>Caulobacteraceae</taxon>
        <taxon>Peiella</taxon>
    </lineage>
</organism>
<comment type="caution">
    <text evidence="1">The sequence shown here is derived from an EMBL/GenBank/DDBJ whole genome shotgun (WGS) entry which is preliminary data.</text>
</comment>
<keyword evidence="2" id="KW-1185">Reference proteome</keyword>
<dbReference type="EMBL" id="JAUKTR010000001">
    <property type="protein sequence ID" value="MDO1558464.1"/>
    <property type="molecule type" value="Genomic_DNA"/>
</dbReference>
<evidence type="ECO:0000313" key="1">
    <source>
        <dbReference type="EMBL" id="MDO1558464.1"/>
    </source>
</evidence>
<dbReference type="RefSeq" id="WP_302108876.1">
    <property type="nucleotide sequence ID" value="NZ_JAUKTR010000001.1"/>
</dbReference>
<gene>
    <name evidence="1" type="ORF">Q0812_03360</name>
</gene>
<name>A0ABT8SIR3_9CAUL</name>
<reference evidence="1" key="1">
    <citation type="submission" date="2023-07" db="EMBL/GenBank/DDBJ databases">
        <title>Brevundimonas soil sp. nov., isolated from the soil of chemical plant.</title>
        <authorList>
            <person name="Wu N."/>
        </authorList>
    </citation>
    <scope>NUCLEOTIDE SEQUENCE</scope>
    <source>
        <strain evidence="1">XZ-24</strain>
    </source>
</reference>